<name>A0ABV1FFB8_9FIRM</name>
<dbReference type="SUPFAM" id="SSF52540">
    <property type="entry name" value="P-loop containing nucleoside triphosphate hydrolases"/>
    <property type="match status" value="1"/>
</dbReference>
<evidence type="ECO:0000313" key="4">
    <source>
        <dbReference type="EMBL" id="MEQ2472093.1"/>
    </source>
</evidence>
<dbReference type="Pfam" id="PF19568">
    <property type="entry name" value="Spore_III_AA"/>
    <property type="match status" value="1"/>
</dbReference>
<dbReference type="SMART" id="SM00382">
    <property type="entry name" value="AAA"/>
    <property type="match status" value="1"/>
</dbReference>
<dbReference type="PANTHER" id="PTHR20953">
    <property type="entry name" value="KINASE-RELATED"/>
    <property type="match status" value="1"/>
</dbReference>
<evidence type="ECO:0000256" key="2">
    <source>
        <dbReference type="ARBA" id="ARBA00022840"/>
    </source>
</evidence>
<protein>
    <submittedName>
        <fullName evidence="4">Stage III sporulation protein AA</fullName>
    </submittedName>
</protein>
<dbReference type="InterPro" id="IPR045735">
    <property type="entry name" value="Spore_III_AA_AAA+_ATPase"/>
</dbReference>
<dbReference type="InterPro" id="IPR014217">
    <property type="entry name" value="Spore_III_AA"/>
</dbReference>
<evidence type="ECO:0000256" key="1">
    <source>
        <dbReference type="ARBA" id="ARBA00022741"/>
    </source>
</evidence>
<dbReference type="Gene3D" id="3.40.50.300">
    <property type="entry name" value="P-loop containing nucleotide triphosphate hydrolases"/>
    <property type="match status" value="1"/>
</dbReference>
<keyword evidence="2" id="KW-0067">ATP-binding</keyword>
<proteinExistence type="predicted"/>
<dbReference type="EMBL" id="JBBMFE010000004">
    <property type="protein sequence ID" value="MEQ2472093.1"/>
    <property type="molecule type" value="Genomic_DNA"/>
</dbReference>
<organism evidence="4 5">
    <name type="scientific">Laedolimicola intestinihominis</name>
    <dbReference type="NCBI Taxonomy" id="3133166"/>
    <lineage>
        <taxon>Bacteria</taxon>
        <taxon>Bacillati</taxon>
        <taxon>Bacillota</taxon>
        <taxon>Clostridia</taxon>
        <taxon>Lachnospirales</taxon>
        <taxon>Lachnospiraceae</taxon>
        <taxon>Laedolimicola</taxon>
    </lineage>
</organism>
<keyword evidence="1" id="KW-0547">Nucleotide-binding</keyword>
<sequence>MQPTNSQPKTESYQVSPPPQEAISAILSLPLRQLLKKVNLDWKELQEIRLSQARPLTLWYRGRETFLTEDGYETGSPKSAHQVTAQELRETLEFAGAYSLYAYEDEIRQGYLTLPGGHRIGVTGKAVTENGQVKTLRYITSLNIRVAHEVKGCADAVLPWLYSSEGLCHTLLISPPRCGKTTLLRDLIRQISNGRTGFRGMRVGVVDERSEIGGSHLGVPGLDVGVRTDILDGCPKAEGMMMLVRSMSPELIAVDEIGGNADMEAMENAISCGCRILATVHGSSLEEIRQKPLVSGLLQTGIFERFVVLDARHGPGTVRAILDGKGKILCSKSQAPA</sequence>
<keyword evidence="5" id="KW-1185">Reference proteome</keyword>
<dbReference type="Proteomes" id="UP001438008">
    <property type="component" value="Unassembled WGS sequence"/>
</dbReference>
<evidence type="ECO:0000313" key="5">
    <source>
        <dbReference type="Proteomes" id="UP001438008"/>
    </source>
</evidence>
<comment type="caution">
    <text evidence="4">The sequence shown here is derived from an EMBL/GenBank/DDBJ whole genome shotgun (WGS) entry which is preliminary data.</text>
</comment>
<evidence type="ECO:0000259" key="3">
    <source>
        <dbReference type="SMART" id="SM00382"/>
    </source>
</evidence>
<dbReference type="PANTHER" id="PTHR20953:SF3">
    <property type="entry name" value="P-LOOP CONTAINING NUCLEOSIDE TRIPHOSPHATE HYDROLASES SUPERFAMILY PROTEIN"/>
    <property type="match status" value="1"/>
</dbReference>
<gene>
    <name evidence="4" type="primary">spoIIIAA</name>
    <name evidence="4" type="ORF">WMO29_06260</name>
</gene>
<reference evidence="4 5" key="1">
    <citation type="submission" date="2024-03" db="EMBL/GenBank/DDBJ databases">
        <title>Human intestinal bacterial collection.</title>
        <authorList>
            <person name="Pauvert C."/>
            <person name="Hitch T.C.A."/>
            <person name="Clavel T."/>
        </authorList>
    </citation>
    <scope>NUCLEOTIDE SEQUENCE [LARGE SCALE GENOMIC DNA]</scope>
    <source>
        <strain evidence="4 5">CLA-AA-H132</strain>
    </source>
</reference>
<feature type="domain" description="AAA+ ATPase" evidence="3">
    <location>
        <begin position="166"/>
        <end position="312"/>
    </location>
</feature>
<dbReference type="InterPro" id="IPR027417">
    <property type="entry name" value="P-loop_NTPase"/>
</dbReference>
<dbReference type="RefSeq" id="WP_349164206.1">
    <property type="nucleotide sequence ID" value="NZ_JBBMFE010000004.1"/>
</dbReference>
<dbReference type="NCBIfam" id="TIGR02858">
    <property type="entry name" value="spore_III_AA"/>
    <property type="match status" value="1"/>
</dbReference>
<dbReference type="InterPro" id="IPR003593">
    <property type="entry name" value="AAA+_ATPase"/>
</dbReference>
<accession>A0ABV1FFB8</accession>